<organism evidence="1 2">
    <name type="scientific">Sulfitobacter undariae</name>
    <dbReference type="NCBI Taxonomy" id="1563671"/>
    <lineage>
        <taxon>Bacteria</taxon>
        <taxon>Pseudomonadati</taxon>
        <taxon>Pseudomonadota</taxon>
        <taxon>Alphaproteobacteria</taxon>
        <taxon>Rhodobacterales</taxon>
        <taxon>Roseobacteraceae</taxon>
        <taxon>Sulfitobacter</taxon>
    </lineage>
</organism>
<sequence length="187" mass="19814">MDTQSLEGGFSNPALQSATAFRGVMEAMARPATVHVLQDAQPPAPLSVAAGVVLLTLCDTDTPIYLAGDVDCCAVRDWITFHTGAPICAASDCAYAFGTWEALMPLSVFPIGTSEYPDRSATLVVEMPELRLEGATLTGPGIQDEAHFAVPDVSAFQTNAAQFPLGLDFFFTCGDRLAALPRSTEVR</sequence>
<comment type="caution">
    <text evidence="1">The sequence shown here is derived from an EMBL/GenBank/DDBJ whole genome shotgun (WGS) entry which is preliminary data.</text>
</comment>
<dbReference type="EC" id="2.7.8.37" evidence="1"/>
<dbReference type="Gene3D" id="3.40.50.11310">
    <property type="entry name" value="Bacterial phosphonate metabolism protein PhnH"/>
    <property type="match status" value="1"/>
</dbReference>
<evidence type="ECO:0000313" key="2">
    <source>
        <dbReference type="Proteomes" id="UP000530268"/>
    </source>
</evidence>
<reference evidence="1 2" key="1">
    <citation type="submission" date="2020-08" db="EMBL/GenBank/DDBJ databases">
        <title>Genomic Encyclopedia of Type Strains, Phase IV (KMG-IV): sequencing the most valuable type-strain genomes for metagenomic binning, comparative biology and taxonomic classification.</title>
        <authorList>
            <person name="Goeker M."/>
        </authorList>
    </citation>
    <scope>NUCLEOTIDE SEQUENCE [LARGE SCALE GENOMIC DNA]</scope>
    <source>
        <strain evidence="1 2">DSM 102234</strain>
    </source>
</reference>
<dbReference type="SUPFAM" id="SSF159709">
    <property type="entry name" value="PhnH-like"/>
    <property type="match status" value="1"/>
</dbReference>
<dbReference type="PIRSF" id="PIRSF020680">
    <property type="entry name" value="PhnH"/>
    <property type="match status" value="1"/>
</dbReference>
<accession>A0A7W6E734</accession>
<dbReference type="InterPro" id="IPR008772">
    <property type="entry name" value="Phosphonate_metab_PhnH"/>
</dbReference>
<proteinExistence type="predicted"/>
<dbReference type="GO" id="GO:0019634">
    <property type="term" value="P:organic phosphonate metabolic process"/>
    <property type="evidence" value="ECO:0007669"/>
    <property type="project" value="InterPro"/>
</dbReference>
<dbReference type="RefSeq" id="WP_184567330.1">
    <property type="nucleotide sequence ID" value="NZ_JACIEI010000014.1"/>
</dbReference>
<dbReference type="InterPro" id="IPR038058">
    <property type="entry name" value="PhnH-like_sp"/>
</dbReference>
<dbReference type="Proteomes" id="UP000530268">
    <property type="component" value="Unassembled WGS sequence"/>
</dbReference>
<evidence type="ECO:0000313" key="1">
    <source>
        <dbReference type="EMBL" id="MBB3995424.1"/>
    </source>
</evidence>
<dbReference type="EMBL" id="JACIEI010000014">
    <property type="protein sequence ID" value="MBB3995424.1"/>
    <property type="molecule type" value="Genomic_DNA"/>
</dbReference>
<keyword evidence="1" id="KW-0808">Transferase</keyword>
<dbReference type="GO" id="GO:0061693">
    <property type="term" value="F:alpha-D-ribose 1-methylphosphonate 5-triphosphate synthase activity"/>
    <property type="evidence" value="ECO:0007669"/>
    <property type="project" value="UniProtKB-EC"/>
</dbReference>
<dbReference type="Pfam" id="PF05845">
    <property type="entry name" value="PhnH"/>
    <property type="match status" value="1"/>
</dbReference>
<dbReference type="AlphaFoldDB" id="A0A7W6E734"/>
<keyword evidence="2" id="KW-1185">Reference proteome</keyword>
<protein>
    <submittedName>
        <fullName evidence="1">Alpha-D-ribose 1-methylphosphonate 5-triphosphate synthase subunit PhnH</fullName>
        <ecNumber evidence="1">2.7.8.37</ecNumber>
    </submittedName>
</protein>
<gene>
    <name evidence="1" type="ORF">GGR95_003080</name>
</gene>
<dbReference type="NCBIfam" id="TIGR03292">
    <property type="entry name" value="PhnH_redo"/>
    <property type="match status" value="1"/>
</dbReference>
<name>A0A7W6E734_9RHOB</name>